<dbReference type="Proteomes" id="UP000187012">
    <property type="component" value="Unassembled WGS sequence"/>
</dbReference>
<sequence length="27" mass="3251">MLLNLHCYSRGMEKNSERLVSWNEALR</sequence>
<dbReference type="EMBL" id="CYGX02000045">
    <property type="protein sequence ID" value="SIT43865.1"/>
    <property type="molecule type" value="Genomic_DNA"/>
</dbReference>
<evidence type="ECO:0000313" key="2">
    <source>
        <dbReference type="Proteomes" id="UP000187012"/>
    </source>
</evidence>
<evidence type="ECO:0000313" key="1">
    <source>
        <dbReference type="EMBL" id="SIT43865.1"/>
    </source>
</evidence>
<reference evidence="1 2" key="1">
    <citation type="submission" date="2016-12" db="EMBL/GenBank/DDBJ databases">
        <authorList>
            <person name="Song W.-J."/>
            <person name="Kurnit D.M."/>
        </authorList>
    </citation>
    <scope>NUCLEOTIDE SEQUENCE [LARGE SCALE GENOMIC DNA]</scope>
    <source>
        <strain evidence="1 2">STM7296</strain>
    </source>
</reference>
<organism evidence="1 2">
    <name type="scientific">Paraburkholderia ribeironis</name>
    <dbReference type="NCBI Taxonomy" id="1247936"/>
    <lineage>
        <taxon>Bacteria</taxon>
        <taxon>Pseudomonadati</taxon>
        <taxon>Pseudomonadota</taxon>
        <taxon>Betaproteobacteria</taxon>
        <taxon>Burkholderiales</taxon>
        <taxon>Burkholderiaceae</taxon>
        <taxon>Paraburkholderia</taxon>
    </lineage>
</organism>
<keyword evidence="2" id="KW-1185">Reference proteome</keyword>
<protein>
    <submittedName>
        <fullName evidence="1">Uncharacterized protein</fullName>
    </submittedName>
</protein>
<accession>A0A1N7S911</accession>
<proteinExistence type="predicted"/>
<name>A0A1N7S911_9BURK</name>
<dbReference type="AlphaFoldDB" id="A0A1N7S911"/>
<gene>
    <name evidence="1" type="ORF">BN2475_450114</name>
</gene>